<feature type="transmembrane region" description="Helical" evidence="1">
    <location>
        <begin position="147"/>
        <end position="167"/>
    </location>
</feature>
<protein>
    <submittedName>
        <fullName evidence="2">DUF805 domain-containing protein</fullName>
    </submittedName>
</protein>
<dbReference type="AlphaFoldDB" id="A0A3G2SYL0"/>
<name>A0A3G2SYL0_9GAMM</name>
<keyword evidence="1" id="KW-0812">Transmembrane</keyword>
<feature type="transmembrane region" description="Helical" evidence="1">
    <location>
        <begin position="72"/>
        <end position="92"/>
    </location>
</feature>
<dbReference type="PANTHER" id="PTHR34980:SF3">
    <property type="entry name" value="BLR8105 PROTEIN"/>
    <property type="match status" value="1"/>
</dbReference>
<proteinExistence type="predicted"/>
<keyword evidence="1" id="KW-1133">Transmembrane helix</keyword>
<dbReference type="RefSeq" id="WP_087552799.1">
    <property type="nucleotide sequence ID" value="NZ_CP033133.1"/>
</dbReference>
<gene>
    <name evidence="2" type="ORF">CDG68_04480</name>
</gene>
<feature type="transmembrane region" description="Helical" evidence="1">
    <location>
        <begin position="34"/>
        <end position="52"/>
    </location>
</feature>
<feature type="transmembrane region" description="Helical" evidence="1">
    <location>
        <begin position="104"/>
        <end position="127"/>
    </location>
</feature>
<evidence type="ECO:0000256" key="1">
    <source>
        <dbReference type="SAM" id="Phobius"/>
    </source>
</evidence>
<evidence type="ECO:0000313" key="3">
    <source>
        <dbReference type="Proteomes" id="UP000279962"/>
    </source>
</evidence>
<accession>A0A3G2SYL0</accession>
<evidence type="ECO:0000313" key="2">
    <source>
        <dbReference type="EMBL" id="AYO52969.1"/>
    </source>
</evidence>
<dbReference type="PANTHER" id="PTHR34980">
    <property type="entry name" value="INNER MEMBRANE PROTEIN-RELATED-RELATED"/>
    <property type="match status" value="1"/>
</dbReference>
<dbReference type="Proteomes" id="UP000279962">
    <property type="component" value="Chromosome"/>
</dbReference>
<organism evidence="2 3">
    <name type="scientific">Acinetobacter wuhouensis</name>
    <dbReference type="NCBI Taxonomy" id="1879050"/>
    <lineage>
        <taxon>Bacteria</taxon>
        <taxon>Pseudomonadati</taxon>
        <taxon>Pseudomonadota</taxon>
        <taxon>Gammaproteobacteria</taxon>
        <taxon>Moraxellales</taxon>
        <taxon>Moraxellaceae</taxon>
        <taxon>Acinetobacter</taxon>
    </lineage>
</organism>
<dbReference type="EMBL" id="CP033133">
    <property type="protein sequence ID" value="AYO52969.1"/>
    <property type="molecule type" value="Genomic_DNA"/>
</dbReference>
<keyword evidence="1" id="KW-0472">Membrane</keyword>
<dbReference type="GO" id="GO:0005886">
    <property type="term" value="C:plasma membrane"/>
    <property type="evidence" value="ECO:0007669"/>
    <property type="project" value="TreeGrafter"/>
</dbReference>
<sequence>MFSLKTTLSKFSTPLSNNSHQPFNFSGRFGRLSYIAWTMLLSISTIILDIYLSFKLFNIQIGENEAPTPPSLLEAFLLCVLFIFTLYTFFIFTIRRLHDLNRSGWFSILLLVPVIQIFLFCYLLLFNGSRQSNSYGEPRTTPTWEKVIALFSIICIPLLIVFCVYILHISPPNQPIIEFEGSKSVVSQHR</sequence>
<reference evidence="2 3" key="1">
    <citation type="submission" date="2018-10" db="EMBL/GenBank/DDBJ databases">
        <title>The complete genome of Acinetobacter wuhouensis strain WCHAW010062.</title>
        <authorList>
            <person name="Hu Y."/>
            <person name="Long H."/>
            <person name="Feng Y."/>
            <person name="Zong Z."/>
        </authorList>
    </citation>
    <scope>NUCLEOTIDE SEQUENCE [LARGE SCALE GENOMIC DNA]</scope>
    <source>
        <strain evidence="2 3">WCHAW010062</strain>
    </source>
</reference>
<dbReference type="InterPro" id="IPR008523">
    <property type="entry name" value="DUF805"/>
</dbReference>
<dbReference type="Pfam" id="PF05656">
    <property type="entry name" value="DUF805"/>
    <property type="match status" value="1"/>
</dbReference>